<comment type="caution">
    <text evidence="2">The sequence shown here is derived from an EMBL/GenBank/DDBJ whole genome shotgun (WGS) entry which is preliminary data.</text>
</comment>
<sequence length="106" mass="12120">MSPVDEQSPCVYHVLTYMGLPTSLSPFVGKEASKLCLCRATMTRALKEALLQHFIHQKLEIAYAINKPFPFFEGLRDNFFITERLYRVSHLVLCHGNPPPPRMPNC</sequence>
<dbReference type="Pfam" id="PF03172">
    <property type="entry name" value="HSR"/>
    <property type="match status" value="1"/>
</dbReference>
<keyword evidence="3" id="KW-1185">Reference proteome</keyword>
<accession>A0A212D2V7</accession>
<evidence type="ECO:0000313" key="3">
    <source>
        <dbReference type="Proteomes" id="UP000242450"/>
    </source>
</evidence>
<gene>
    <name evidence="2" type="ORF">Celaphus_00014964</name>
</gene>
<dbReference type="Proteomes" id="UP000242450">
    <property type="component" value="Chromosome 8"/>
</dbReference>
<evidence type="ECO:0000313" key="2">
    <source>
        <dbReference type="EMBL" id="OWK12587.1"/>
    </source>
</evidence>
<dbReference type="EMBL" id="MKHE01000008">
    <property type="protein sequence ID" value="OWK12587.1"/>
    <property type="molecule type" value="Genomic_DNA"/>
</dbReference>
<dbReference type="GO" id="GO:0000981">
    <property type="term" value="F:DNA-binding transcription factor activity, RNA polymerase II-specific"/>
    <property type="evidence" value="ECO:0007669"/>
    <property type="project" value="TreeGrafter"/>
</dbReference>
<dbReference type="PROSITE" id="PS51414">
    <property type="entry name" value="HSR"/>
    <property type="match status" value="1"/>
</dbReference>
<dbReference type="InterPro" id="IPR004865">
    <property type="entry name" value="HSR_dom"/>
</dbReference>
<protein>
    <recommendedName>
        <fullName evidence="1">HSR domain-containing protein</fullName>
    </recommendedName>
</protein>
<feature type="domain" description="HSR" evidence="1">
    <location>
        <begin position="30"/>
        <end position="106"/>
    </location>
</feature>
<dbReference type="GO" id="GO:0005634">
    <property type="term" value="C:nucleus"/>
    <property type="evidence" value="ECO:0007669"/>
    <property type="project" value="InterPro"/>
</dbReference>
<organism evidence="2 3">
    <name type="scientific">Cervus elaphus hippelaphus</name>
    <name type="common">European red deer</name>
    <dbReference type="NCBI Taxonomy" id="46360"/>
    <lineage>
        <taxon>Eukaryota</taxon>
        <taxon>Metazoa</taxon>
        <taxon>Chordata</taxon>
        <taxon>Craniata</taxon>
        <taxon>Vertebrata</taxon>
        <taxon>Euteleostomi</taxon>
        <taxon>Mammalia</taxon>
        <taxon>Eutheria</taxon>
        <taxon>Laurasiatheria</taxon>
        <taxon>Artiodactyla</taxon>
        <taxon>Ruminantia</taxon>
        <taxon>Pecora</taxon>
        <taxon>Cervidae</taxon>
        <taxon>Cervinae</taxon>
        <taxon>Cervus</taxon>
    </lineage>
</organism>
<evidence type="ECO:0000259" key="1">
    <source>
        <dbReference type="PROSITE" id="PS51414"/>
    </source>
</evidence>
<dbReference type="OrthoDB" id="1870062at2759"/>
<dbReference type="AlphaFoldDB" id="A0A212D2V7"/>
<dbReference type="PANTHER" id="PTHR46386:SF7">
    <property type="entry name" value="SP110 NUCLEAR BODY PROTEIN"/>
    <property type="match status" value="1"/>
</dbReference>
<reference evidence="2 3" key="1">
    <citation type="journal article" date="2018" name="Mol. Genet. Genomics">
        <title>The red deer Cervus elaphus genome CerEla1.0: sequencing, annotating, genes, and chromosomes.</title>
        <authorList>
            <person name="Bana N.A."/>
            <person name="Nyiri A."/>
            <person name="Nagy J."/>
            <person name="Frank K."/>
            <person name="Nagy T."/>
            <person name="Steger V."/>
            <person name="Schiller M."/>
            <person name="Lakatos P."/>
            <person name="Sugar L."/>
            <person name="Horn P."/>
            <person name="Barta E."/>
            <person name="Orosz L."/>
        </authorList>
    </citation>
    <scope>NUCLEOTIDE SEQUENCE [LARGE SCALE GENOMIC DNA]</scope>
    <source>
        <strain evidence="2">Hungarian</strain>
    </source>
</reference>
<dbReference type="InterPro" id="IPR043563">
    <property type="entry name" value="Sp110/Sp140/Sp140L-like"/>
</dbReference>
<proteinExistence type="predicted"/>
<name>A0A212D2V7_CEREH</name>
<dbReference type="PANTHER" id="PTHR46386">
    <property type="entry name" value="NUCLEAR BODY PROTEIN SP140"/>
    <property type="match status" value="1"/>
</dbReference>